<comment type="caution">
    <text evidence="1">The sequence shown here is derived from an EMBL/GenBank/DDBJ whole genome shotgun (WGS) entry which is preliminary data.</text>
</comment>
<dbReference type="EMBL" id="BMAU01021004">
    <property type="protein sequence ID" value="GFX86244.1"/>
    <property type="molecule type" value="Genomic_DNA"/>
</dbReference>
<evidence type="ECO:0000313" key="2">
    <source>
        <dbReference type="Proteomes" id="UP000887159"/>
    </source>
</evidence>
<dbReference type="Gene3D" id="3.30.420.10">
    <property type="entry name" value="Ribonuclease H-like superfamily/Ribonuclease H"/>
    <property type="match status" value="1"/>
</dbReference>
<accession>A0A8X6R6B8</accession>
<organism evidence="1 2">
    <name type="scientific">Trichonephila clavipes</name>
    <name type="common">Golden silk orbweaver</name>
    <name type="synonym">Nephila clavipes</name>
    <dbReference type="NCBI Taxonomy" id="2585209"/>
    <lineage>
        <taxon>Eukaryota</taxon>
        <taxon>Metazoa</taxon>
        <taxon>Ecdysozoa</taxon>
        <taxon>Arthropoda</taxon>
        <taxon>Chelicerata</taxon>
        <taxon>Arachnida</taxon>
        <taxon>Araneae</taxon>
        <taxon>Araneomorphae</taxon>
        <taxon>Entelegynae</taxon>
        <taxon>Araneoidea</taxon>
        <taxon>Nephilidae</taxon>
        <taxon>Trichonephila</taxon>
    </lineage>
</organism>
<evidence type="ECO:0000313" key="1">
    <source>
        <dbReference type="EMBL" id="GFX86244.1"/>
    </source>
</evidence>
<sequence length="169" mass="19185">MGTEATKNHVGMHVRNRRNRELRFNILKDNWGRWKQNSRTLIGSFMARRKPRVLTLGQYSFLIGKFTRAVILSDSRAALLAIVSDNKSIPRDVLDCRHVLKNLHHLEKTIVLQGVSAHCGVPGNEKVDFLANKGVLITQKVFCPVAFYSIKNLIKRPIKAPAHEDLVSH</sequence>
<dbReference type="AlphaFoldDB" id="A0A8X6R6B8"/>
<gene>
    <name evidence="1" type="ORF">TNCV_2561261</name>
</gene>
<proteinExistence type="predicted"/>
<dbReference type="SUPFAM" id="SSF53098">
    <property type="entry name" value="Ribonuclease H-like"/>
    <property type="match status" value="1"/>
</dbReference>
<reference evidence="1" key="1">
    <citation type="submission" date="2020-08" db="EMBL/GenBank/DDBJ databases">
        <title>Multicomponent nature underlies the extraordinary mechanical properties of spider dragline silk.</title>
        <authorList>
            <person name="Kono N."/>
            <person name="Nakamura H."/>
            <person name="Mori M."/>
            <person name="Yoshida Y."/>
            <person name="Ohtoshi R."/>
            <person name="Malay A.D."/>
            <person name="Moran D.A.P."/>
            <person name="Tomita M."/>
            <person name="Numata K."/>
            <person name="Arakawa K."/>
        </authorList>
    </citation>
    <scope>NUCLEOTIDE SEQUENCE</scope>
</reference>
<name>A0A8X6R6B8_TRICX</name>
<dbReference type="Proteomes" id="UP000887159">
    <property type="component" value="Unassembled WGS sequence"/>
</dbReference>
<keyword evidence="2" id="KW-1185">Reference proteome</keyword>
<dbReference type="InterPro" id="IPR012337">
    <property type="entry name" value="RNaseH-like_sf"/>
</dbReference>
<protein>
    <recommendedName>
        <fullName evidence="3">RNase H type-1 domain-containing protein</fullName>
    </recommendedName>
</protein>
<dbReference type="InterPro" id="IPR036397">
    <property type="entry name" value="RNaseH_sf"/>
</dbReference>
<evidence type="ECO:0008006" key="3">
    <source>
        <dbReference type="Google" id="ProtNLM"/>
    </source>
</evidence>
<dbReference type="GO" id="GO:0003676">
    <property type="term" value="F:nucleic acid binding"/>
    <property type="evidence" value="ECO:0007669"/>
    <property type="project" value="InterPro"/>
</dbReference>